<comment type="caution">
    <text evidence="1">The sequence shown here is derived from an EMBL/GenBank/DDBJ whole genome shotgun (WGS) entry which is preliminary data.</text>
</comment>
<organism evidence="1 2">
    <name type="scientific">Rhizobium laguerreae</name>
    <dbReference type="NCBI Taxonomy" id="1076926"/>
    <lineage>
        <taxon>Bacteria</taxon>
        <taxon>Pseudomonadati</taxon>
        <taxon>Pseudomonadota</taxon>
        <taxon>Alphaproteobacteria</taxon>
        <taxon>Hyphomicrobiales</taxon>
        <taxon>Rhizobiaceae</taxon>
        <taxon>Rhizobium/Agrobacterium group</taxon>
        <taxon>Rhizobium</taxon>
    </lineage>
</organism>
<dbReference type="AlphaFoldDB" id="A0AAX2QCJ3"/>
<name>A0AAX2QCJ3_9HYPH</name>
<proteinExistence type="predicted"/>
<sequence>MTIATLVEMVQGLIRTVAQPTFVQTVMRVALAVPSWRPGVLKWDGFLQLNDIAITLFTDEFTLAGRPLIRRPWSWFFSPA</sequence>
<dbReference type="EMBL" id="SMBI01000023">
    <property type="protein sequence ID" value="TCU14192.1"/>
    <property type="molecule type" value="Genomic_DNA"/>
</dbReference>
<reference evidence="1 2" key="1">
    <citation type="submission" date="2019-03" db="EMBL/GenBank/DDBJ databases">
        <title>Genomic Encyclopedia of Type Strains, Phase IV (KMG-V): Genome sequencing to study the core and pangenomes of soil and plant-associated prokaryotes.</title>
        <authorList>
            <person name="Whitman W."/>
        </authorList>
    </citation>
    <scope>NUCLEOTIDE SEQUENCE [LARGE SCALE GENOMIC DNA]</scope>
    <source>
        <strain evidence="1 2">FB403</strain>
    </source>
</reference>
<evidence type="ECO:0000313" key="1">
    <source>
        <dbReference type="EMBL" id="TCU14192.1"/>
    </source>
</evidence>
<accession>A0AAX2QCJ3</accession>
<evidence type="ECO:0000313" key="2">
    <source>
        <dbReference type="Proteomes" id="UP000295021"/>
    </source>
</evidence>
<protein>
    <submittedName>
        <fullName evidence="1">Uncharacterized protein</fullName>
    </submittedName>
</protein>
<gene>
    <name evidence="1" type="ORF">EV131_1239</name>
</gene>
<dbReference type="Proteomes" id="UP000295021">
    <property type="component" value="Unassembled WGS sequence"/>
</dbReference>